<dbReference type="AlphaFoldDB" id="A0A4Q0YY38"/>
<dbReference type="GO" id="GO:0006793">
    <property type="term" value="P:phosphorus metabolic process"/>
    <property type="evidence" value="ECO:0007669"/>
    <property type="project" value="UniProtKB-ARBA"/>
</dbReference>
<sequence length="222" mass="25075">MLPANLLKKIAETMDGRVPCPDVELIMITNSMETTDLNLVNLFANHQLKALGEYQQAQTNKNGIRLRYLEHQFTVDASSHLSLHSKVMILGDDMFIGSANADVRSLMMDTNNGLFISRSPASTADYQKWLQGLINKGHIAPPKVNVINESRESLLLRDMAFLDTMISKYQVQQWLSRQQSQQLKNKFRTLLDETYILSRDIISKGGDADAAAKRFNALFKTI</sequence>
<dbReference type="PROSITE" id="PS50035">
    <property type="entry name" value="PLD"/>
    <property type="match status" value="1"/>
</dbReference>
<evidence type="ECO:0000313" key="3">
    <source>
        <dbReference type="Proteomes" id="UP000290287"/>
    </source>
</evidence>
<dbReference type="SUPFAM" id="SSF56024">
    <property type="entry name" value="Phospholipase D/nuclease"/>
    <property type="match status" value="1"/>
</dbReference>
<gene>
    <name evidence="2" type="ORF">CS022_06830</name>
</gene>
<organism evidence="2 3">
    <name type="scientific">Veronia nyctiphanis</name>
    <dbReference type="NCBI Taxonomy" id="1278244"/>
    <lineage>
        <taxon>Bacteria</taxon>
        <taxon>Pseudomonadati</taxon>
        <taxon>Pseudomonadota</taxon>
        <taxon>Gammaproteobacteria</taxon>
        <taxon>Vibrionales</taxon>
        <taxon>Vibrionaceae</taxon>
        <taxon>Veronia</taxon>
    </lineage>
</organism>
<dbReference type="RefSeq" id="WP_129121655.1">
    <property type="nucleotide sequence ID" value="NZ_PEIB01000005.1"/>
</dbReference>
<proteinExistence type="predicted"/>
<protein>
    <recommendedName>
        <fullName evidence="1">PLD phosphodiesterase domain-containing protein</fullName>
    </recommendedName>
</protein>
<dbReference type="EMBL" id="PEIB01000005">
    <property type="protein sequence ID" value="RXJ73981.1"/>
    <property type="molecule type" value="Genomic_DNA"/>
</dbReference>
<keyword evidence="3" id="KW-1185">Reference proteome</keyword>
<feature type="domain" description="PLD phosphodiesterase" evidence="1">
    <location>
        <begin position="79"/>
        <end position="105"/>
    </location>
</feature>
<evidence type="ECO:0000259" key="1">
    <source>
        <dbReference type="PROSITE" id="PS50035"/>
    </source>
</evidence>
<dbReference type="Gene3D" id="3.30.870.10">
    <property type="entry name" value="Endonuclease Chain A"/>
    <property type="match status" value="1"/>
</dbReference>
<dbReference type="OrthoDB" id="9814092at2"/>
<dbReference type="InterPro" id="IPR001736">
    <property type="entry name" value="PLipase_D/transphosphatidylase"/>
</dbReference>
<name>A0A4Q0YY38_9GAMM</name>
<reference evidence="2 3" key="1">
    <citation type="submission" date="2017-10" db="EMBL/GenBank/DDBJ databases">
        <title>Nyctiphanis sp. nov., isolated from the stomach of the euphausiid Nyctiphanes simplex (Hansen, 1911) in the Gulf of California.</title>
        <authorList>
            <person name="Gomez-Gil B."/>
            <person name="Aguilar-Mendez M."/>
            <person name="Lopez-Cortes A."/>
            <person name="Gomez-Gutierrez J."/>
            <person name="Roque A."/>
            <person name="Lang E."/>
            <person name="Gonzalez-Castillo A."/>
        </authorList>
    </citation>
    <scope>NUCLEOTIDE SEQUENCE [LARGE SCALE GENOMIC DNA]</scope>
    <source>
        <strain evidence="2 3">CAIM 600</strain>
    </source>
</reference>
<comment type="caution">
    <text evidence="2">The sequence shown here is derived from an EMBL/GenBank/DDBJ whole genome shotgun (WGS) entry which is preliminary data.</text>
</comment>
<dbReference type="Proteomes" id="UP000290287">
    <property type="component" value="Unassembled WGS sequence"/>
</dbReference>
<evidence type="ECO:0000313" key="2">
    <source>
        <dbReference type="EMBL" id="RXJ73981.1"/>
    </source>
</evidence>
<dbReference type="GO" id="GO:0003824">
    <property type="term" value="F:catalytic activity"/>
    <property type="evidence" value="ECO:0007669"/>
    <property type="project" value="InterPro"/>
</dbReference>
<accession>A0A4Q0YY38</accession>